<dbReference type="SUPFAM" id="SSF50814">
    <property type="entry name" value="Lipocalins"/>
    <property type="match status" value="1"/>
</dbReference>
<dbReference type="Pfam" id="PF09148">
    <property type="entry name" value="DUF1934"/>
    <property type="match status" value="1"/>
</dbReference>
<dbReference type="InterPro" id="IPR012674">
    <property type="entry name" value="Calycin"/>
</dbReference>
<dbReference type="EMBL" id="JBBMFE010000002">
    <property type="protein sequence ID" value="MEQ2471663.1"/>
    <property type="molecule type" value="Genomic_DNA"/>
</dbReference>
<sequence>MKKEILLSIAGLHMIEEEDGNVEVVTAGDYYNRNGKHYVVYDEVVEGLSGHISNTIKIGDNSLEVMKRGLTNTRMIFEKGKKTLTRYQTPYGILDLSILARDVKVEETEDAIDVAVDYVLEVNEEHLAECNIKMNIRPREAGNLSLQTPEA</sequence>
<dbReference type="RefSeq" id="WP_178038250.1">
    <property type="nucleotide sequence ID" value="NZ_JBBMFE010000002.1"/>
</dbReference>
<organism evidence="1 2">
    <name type="scientific">Laedolimicola intestinihominis</name>
    <dbReference type="NCBI Taxonomy" id="3133166"/>
    <lineage>
        <taxon>Bacteria</taxon>
        <taxon>Bacillati</taxon>
        <taxon>Bacillota</taxon>
        <taxon>Clostridia</taxon>
        <taxon>Lachnospirales</taxon>
        <taxon>Lachnospiraceae</taxon>
        <taxon>Laedolimicola</taxon>
    </lineage>
</organism>
<dbReference type="Proteomes" id="UP001438008">
    <property type="component" value="Unassembled WGS sequence"/>
</dbReference>
<protein>
    <submittedName>
        <fullName evidence="1">DUF1934 domain-containing protein</fullName>
    </submittedName>
</protein>
<keyword evidence="2" id="KW-1185">Reference proteome</keyword>
<reference evidence="1 2" key="1">
    <citation type="submission" date="2024-03" db="EMBL/GenBank/DDBJ databases">
        <title>Human intestinal bacterial collection.</title>
        <authorList>
            <person name="Pauvert C."/>
            <person name="Hitch T.C.A."/>
            <person name="Clavel T."/>
        </authorList>
    </citation>
    <scope>NUCLEOTIDE SEQUENCE [LARGE SCALE GENOMIC DNA]</scope>
    <source>
        <strain evidence="1 2">CLA-AA-H132</strain>
    </source>
</reference>
<evidence type="ECO:0000313" key="2">
    <source>
        <dbReference type="Proteomes" id="UP001438008"/>
    </source>
</evidence>
<name>A0ABV1FE82_9FIRM</name>
<dbReference type="InterPro" id="IPR015231">
    <property type="entry name" value="DUF1934"/>
</dbReference>
<comment type="caution">
    <text evidence="1">The sequence shown here is derived from an EMBL/GenBank/DDBJ whole genome shotgun (WGS) entry which is preliminary data.</text>
</comment>
<dbReference type="Gene3D" id="2.40.128.20">
    <property type="match status" value="1"/>
</dbReference>
<accession>A0ABV1FE82</accession>
<proteinExistence type="predicted"/>
<evidence type="ECO:0000313" key="1">
    <source>
        <dbReference type="EMBL" id="MEQ2471663.1"/>
    </source>
</evidence>
<gene>
    <name evidence="1" type="ORF">WMO29_04050</name>
</gene>